<keyword evidence="4 8" id="KW-0328">Glycosyltransferase</keyword>
<dbReference type="Pfam" id="PF02885">
    <property type="entry name" value="Glycos_trans_3N"/>
    <property type="match status" value="1"/>
</dbReference>
<dbReference type="GO" id="GO:0000162">
    <property type="term" value="P:L-tryptophan biosynthetic process"/>
    <property type="evidence" value="ECO:0007669"/>
    <property type="project" value="UniProtKB-UniRule"/>
</dbReference>
<comment type="similarity">
    <text evidence="8">Belongs to the anthranilate phosphoribosyltransferase family.</text>
</comment>
<keyword evidence="8" id="KW-0460">Magnesium</keyword>
<feature type="domain" description="Glycosyl transferase family 3" evidence="9">
    <location>
        <begin position="74"/>
        <end position="325"/>
    </location>
</feature>
<comment type="caution">
    <text evidence="8">Lacks conserved residue(s) required for the propagation of feature annotation.</text>
</comment>
<dbReference type="GO" id="GO:0004048">
    <property type="term" value="F:anthranilate phosphoribosyltransferase activity"/>
    <property type="evidence" value="ECO:0007669"/>
    <property type="project" value="UniProtKB-UniRule"/>
</dbReference>
<dbReference type="UniPathway" id="UPA00035">
    <property type="reaction ID" value="UER00041"/>
</dbReference>
<dbReference type="InterPro" id="IPR005940">
    <property type="entry name" value="Anthranilate_Pribosyl_Tfrase"/>
</dbReference>
<dbReference type="GO" id="GO:0005829">
    <property type="term" value="C:cytosol"/>
    <property type="evidence" value="ECO:0007669"/>
    <property type="project" value="TreeGrafter"/>
</dbReference>
<evidence type="ECO:0000256" key="7">
    <source>
        <dbReference type="ARBA" id="ARBA00023141"/>
    </source>
</evidence>
<gene>
    <name evidence="8 11" type="primary">trpD</name>
</gene>
<evidence type="ECO:0000256" key="4">
    <source>
        <dbReference type="ARBA" id="ARBA00022676"/>
    </source>
</evidence>
<reference evidence="11" key="1">
    <citation type="journal article" date="2014" name="Genome Biol. Evol.">
        <title>Pangenome evidence for extensive interdomain horizontal transfer affecting lineage core and shell genes in uncultured planktonic thaumarchaeota and euryarchaeota.</title>
        <authorList>
            <person name="Deschamps P."/>
            <person name="Zivanovic Y."/>
            <person name="Moreira D."/>
            <person name="Rodriguez-Valera F."/>
            <person name="Lopez-Garcia P."/>
        </authorList>
    </citation>
    <scope>NUCLEOTIDE SEQUENCE</scope>
</reference>
<evidence type="ECO:0000256" key="6">
    <source>
        <dbReference type="ARBA" id="ARBA00022822"/>
    </source>
</evidence>
<proteinExistence type="inferred from homology"/>
<dbReference type="HAMAP" id="MF_00211">
    <property type="entry name" value="TrpD"/>
    <property type="match status" value="1"/>
</dbReference>
<accession>A0A075FWB7</accession>
<comment type="pathway">
    <text evidence="1 8">Amino-acid biosynthesis; L-tryptophan biosynthesis; L-tryptophan from chorismate: step 2/5.</text>
</comment>
<feature type="binding site" evidence="8">
    <location>
        <begin position="109"/>
        <end position="117"/>
    </location>
    <ligand>
        <name>5-phospho-alpha-D-ribose 1-diphosphate</name>
        <dbReference type="ChEBI" id="CHEBI:58017"/>
    </ligand>
</feature>
<dbReference type="SUPFAM" id="SSF47648">
    <property type="entry name" value="Nucleoside phosphorylase/phosphoribosyltransferase N-terminal domain"/>
    <property type="match status" value="1"/>
</dbReference>
<dbReference type="EC" id="2.4.2.18" evidence="2 8"/>
<dbReference type="EMBL" id="KF900457">
    <property type="protein sequence ID" value="AIE95633.1"/>
    <property type="molecule type" value="Genomic_DNA"/>
</dbReference>
<sequence length="348" mass="37779">MIKELAEQLSHGNNLTIDQMTSVMDELLTGTQTDEDVAEFLKNLTEKGESDDELLAMLNKMEEYSLHISPNCKGKIIDVCGTGGDKLKTFNISTAASFVIAGAGGNVAKHGNRSVSGISGSADIFEYFGFDLNSEPNKVNETIEKFGIGFMFAQKFHPAMKNVAKARKVVGGRTAFNLLGPLTNPAMVKNQLIGVFSEDYQERIIKILQRKNAEIVMAVRSADGMDELSTTSKNQICMLKNNTITKMTLDHQEVGLQKGNISDIQISSKEDAIESFVNVLDGTANKTKIEITALNAAGGLIVSNIADSFTDAVELALNAIHSGKAFDKLENFVKNCGGMKKLEEVKKL</sequence>
<evidence type="ECO:0000256" key="1">
    <source>
        <dbReference type="ARBA" id="ARBA00004907"/>
    </source>
</evidence>
<dbReference type="InterPro" id="IPR017459">
    <property type="entry name" value="Glycosyl_Trfase_fam3_N_dom"/>
</dbReference>
<keyword evidence="6 8" id="KW-0822">Tryptophan biosynthesis</keyword>
<protein>
    <recommendedName>
        <fullName evidence="2 8">Anthranilate phosphoribosyltransferase</fullName>
        <ecNumber evidence="2 8">2.4.2.18</ecNumber>
    </recommendedName>
</protein>
<feature type="domain" description="Glycosyl transferase family 3 N-terminal" evidence="10">
    <location>
        <begin position="3"/>
        <end position="63"/>
    </location>
</feature>
<evidence type="ECO:0000256" key="2">
    <source>
        <dbReference type="ARBA" id="ARBA00011948"/>
    </source>
</evidence>
<feature type="binding site" evidence="8">
    <location>
        <position position="227"/>
    </location>
    <ligand>
        <name>Mg(2+)</name>
        <dbReference type="ChEBI" id="CHEBI:18420"/>
        <label>1</label>
    </ligand>
</feature>
<feature type="binding site" evidence="8">
    <location>
        <position position="93"/>
    </location>
    <ligand>
        <name>Mg(2+)</name>
        <dbReference type="ChEBI" id="CHEBI:18420"/>
        <label>1</label>
    </ligand>
</feature>
<feature type="binding site" evidence="8">
    <location>
        <begin position="91"/>
        <end position="94"/>
    </location>
    <ligand>
        <name>5-phospho-alpha-D-ribose 1-diphosphate</name>
        <dbReference type="ChEBI" id="CHEBI:58017"/>
    </ligand>
</feature>
<feature type="binding site" evidence="8">
    <location>
        <position position="81"/>
    </location>
    <ligand>
        <name>anthranilate</name>
        <dbReference type="ChEBI" id="CHEBI:16567"/>
        <label>1</label>
    </ligand>
</feature>
<organism evidence="11">
    <name type="scientific">uncultured marine thaumarchaeote AD1000_69_B10</name>
    <dbReference type="NCBI Taxonomy" id="1455931"/>
    <lineage>
        <taxon>Archaea</taxon>
        <taxon>Nitrososphaerota</taxon>
        <taxon>environmental samples</taxon>
    </lineage>
</organism>
<name>A0A075FWB7_9ARCH</name>
<keyword evidence="7 8" id="KW-0057">Aromatic amino acid biosynthesis</keyword>
<comment type="cofactor">
    <cofactor evidence="8">
        <name>Mg(2+)</name>
        <dbReference type="ChEBI" id="CHEBI:18420"/>
    </cofactor>
    <text evidence="8">Binds 2 magnesium ions per monomer.</text>
</comment>
<dbReference type="Pfam" id="PF00591">
    <property type="entry name" value="Glycos_transf_3"/>
    <property type="match status" value="1"/>
</dbReference>
<feature type="binding site" evidence="8">
    <location>
        <position position="167"/>
    </location>
    <ligand>
        <name>anthranilate</name>
        <dbReference type="ChEBI" id="CHEBI:16567"/>
        <label>2</label>
    </ligand>
</feature>
<dbReference type="PANTHER" id="PTHR43285">
    <property type="entry name" value="ANTHRANILATE PHOSPHORIBOSYLTRANSFERASE"/>
    <property type="match status" value="1"/>
</dbReference>
<dbReference type="InterPro" id="IPR036320">
    <property type="entry name" value="Glycosyl_Trfase_fam3_N_dom_sf"/>
</dbReference>
<evidence type="ECO:0000313" key="11">
    <source>
        <dbReference type="EMBL" id="AIE95633.1"/>
    </source>
</evidence>
<comment type="function">
    <text evidence="8">Catalyzes the transfer of the phosphoribosyl group of 5-phosphorylribose-1-pyrophosphate (PRPP) to anthranilate to yield N-(5'-phosphoribosyl)-anthranilate (PRA).</text>
</comment>
<dbReference type="PANTHER" id="PTHR43285:SF2">
    <property type="entry name" value="ANTHRANILATE PHOSPHORIBOSYLTRANSFERASE"/>
    <property type="match status" value="1"/>
</dbReference>
<dbReference type="Gene3D" id="1.20.970.10">
    <property type="entry name" value="Transferase, Pyrimidine Nucleoside Phosphorylase, Chain C"/>
    <property type="match status" value="1"/>
</dbReference>
<dbReference type="Gene3D" id="3.40.1030.10">
    <property type="entry name" value="Nucleoside phosphorylase/phosphoribosyltransferase catalytic domain"/>
    <property type="match status" value="1"/>
</dbReference>
<evidence type="ECO:0000259" key="9">
    <source>
        <dbReference type="Pfam" id="PF00591"/>
    </source>
</evidence>
<feature type="binding site" evidence="8">
    <location>
        <position position="89"/>
    </location>
    <ligand>
        <name>5-phospho-alpha-D-ribose 1-diphosphate</name>
        <dbReference type="ChEBI" id="CHEBI:58017"/>
    </ligand>
</feature>
<comment type="catalytic activity">
    <reaction evidence="8">
        <text>N-(5-phospho-beta-D-ribosyl)anthranilate + diphosphate = 5-phospho-alpha-D-ribose 1-diphosphate + anthranilate</text>
        <dbReference type="Rhea" id="RHEA:11768"/>
        <dbReference type="ChEBI" id="CHEBI:16567"/>
        <dbReference type="ChEBI" id="CHEBI:18277"/>
        <dbReference type="ChEBI" id="CHEBI:33019"/>
        <dbReference type="ChEBI" id="CHEBI:58017"/>
        <dbReference type="EC" id="2.4.2.18"/>
    </reaction>
</comment>
<feature type="binding site" evidence="8">
    <location>
        <position position="121"/>
    </location>
    <ligand>
        <name>5-phospho-alpha-D-ribose 1-diphosphate</name>
        <dbReference type="ChEBI" id="CHEBI:58017"/>
    </ligand>
</feature>
<dbReference type="SUPFAM" id="SSF52418">
    <property type="entry name" value="Nucleoside phosphorylase/phosphoribosyltransferase catalytic domain"/>
    <property type="match status" value="1"/>
</dbReference>
<dbReference type="FunFam" id="3.40.1030.10:FF:000002">
    <property type="entry name" value="Anthranilate phosphoribosyltransferase"/>
    <property type="match status" value="1"/>
</dbReference>
<feature type="binding site" evidence="8">
    <location>
        <begin position="84"/>
        <end position="85"/>
    </location>
    <ligand>
        <name>5-phospho-alpha-D-ribose 1-diphosphate</name>
        <dbReference type="ChEBI" id="CHEBI:58017"/>
    </ligand>
</feature>
<comment type="subunit">
    <text evidence="8">Homodimer.</text>
</comment>
<dbReference type="NCBIfam" id="TIGR01245">
    <property type="entry name" value="trpD"/>
    <property type="match status" value="1"/>
</dbReference>
<feature type="binding site" evidence="8">
    <location>
        <position position="227"/>
    </location>
    <ligand>
        <name>Mg(2+)</name>
        <dbReference type="ChEBI" id="CHEBI:18420"/>
        <label>2</label>
    </ligand>
</feature>
<dbReference type="AlphaFoldDB" id="A0A075FWB7"/>
<evidence type="ECO:0000256" key="5">
    <source>
        <dbReference type="ARBA" id="ARBA00022679"/>
    </source>
</evidence>
<dbReference type="InterPro" id="IPR035902">
    <property type="entry name" value="Nuc_phospho_transferase"/>
</dbReference>
<feature type="binding site" evidence="8">
    <location>
        <position position="226"/>
    </location>
    <ligand>
        <name>Mg(2+)</name>
        <dbReference type="ChEBI" id="CHEBI:18420"/>
        <label>2</label>
    </ligand>
</feature>
<keyword evidence="8" id="KW-0479">Metal-binding</keyword>
<feature type="binding site" evidence="8">
    <location>
        <position position="81"/>
    </location>
    <ligand>
        <name>5-phospho-alpha-D-ribose 1-diphosphate</name>
        <dbReference type="ChEBI" id="CHEBI:58017"/>
    </ligand>
</feature>
<dbReference type="GO" id="GO:0000287">
    <property type="term" value="F:magnesium ion binding"/>
    <property type="evidence" value="ECO:0007669"/>
    <property type="project" value="UniProtKB-UniRule"/>
</dbReference>
<evidence type="ECO:0000256" key="3">
    <source>
        <dbReference type="ARBA" id="ARBA00022605"/>
    </source>
</evidence>
<dbReference type="InterPro" id="IPR000312">
    <property type="entry name" value="Glycosyl_Trfase_fam3"/>
</dbReference>
<evidence type="ECO:0000259" key="10">
    <source>
        <dbReference type="Pfam" id="PF02885"/>
    </source>
</evidence>
<keyword evidence="3 8" id="KW-0028">Amino-acid biosynthesis</keyword>
<keyword evidence="5 8" id="KW-0808">Transferase</keyword>
<feature type="binding site" evidence="8">
    <location>
        <position position="112"/>
    </location>
    <ligand>
        <name>anthranilate</name>
        <dbReference type="ChEBI" id="CHEBI:16567"/>
        <label>1</label>
    </ligand>
</feature>
<evidence type="ECO:0000256" key="8">
    <source>
        <dbReference type="HAMAP-Rule" id="MF_00211"/>
    </source>
</evidence>